<gene>
    <name evidence="4 5" type="primary">rpsF</name>
    <name evidence="5" type="ORF">NP064_16435</name>
</gene>
<proteinExistence type="inferred from homology"/>
<keyword evidence="4" id="KW-0687">Ribonucleoprotein</keyword>
<dbReference type="InterPro" id="IPR014717">
    <property type="entry name" value="Transl_elong_EF1B/ribsomal_bS6"/>
</dbReference>
<accession>A0ABY5L1K7</accession>
<dbReference type="Pfam" id="PF01250">
    <property type="entry name" value="Ribosomal_S6"/>
    <property type="match status" value="1"/>
</dbReference>
<evidence type="ECO:0000313" key="6">
    <source>
        <dbReference type="Proteomes" id="UP001316189"/>
    </source>
</evidence>
<dbReference type="InterPro" id="IPR020814">
    <property type="entry name" value="Ribosomal_S6_plastid/chlpt"/>
</dbReference>
<sequence length="97" mass="11011">MSLRQYEIMIILDPEIEERTVAPSLDKYLSVIKTDGGTVDKVDIWGRRRLAYDIQKKSEGIYAVIDFTSTPATAKELDRQLGLNEVVLRTKVLRANA</sequence>
<protein>
    <recommendedName>
        <fullName evidence="3 4">Small ribosomal subunit protein bS6</fullName>
    </recommendedName>
</protein>
<keyword evidence="4" id="KW-0699">rRNA-binding</keyword>
<dbReference type="PANTHER" id="PTHR21011:SF1">
    <property type="entry name" value="SMALL RIBOSOMAL SUBUNIT PROTEIN BS6M"/>
    <property type="match status" value="1"/>
</dbReference>
<dbReference type="SUPFAM" id="SSF54995">
    <property type="entry name" value="Ribosomal protein S6"/>
    <property type="match status" value="1"/>
</dbReference>
<dbReference type="InterPro" id="IPR000529">
    <property type="entry name" value="Ribosomal_bS6"/>
</dbReference>
<dbReference type="GO" id="GO:0005840">
    <property type="term" value="C:ribosome"/>
    <property type="evidence" value="ECO:0007669"/>
    <property type="project" value="UniProtKB-KW"/>
</dbReference>
<evidence type="ECO:0000256" key="4">
    <source>
        <dbReference type="HAMAP-Rule" id="MF_00360"/>
    </source>
</evidence>
<dbReference type="HAMAP" id="MF_00360">
    <property type="entry name" value="Ribosomal_bS6"/>
    <property type="match status" value="1"/>
</dbReference>
<evidence type="ECO:0000256" key="1">
    <source>
        <dbReference type="ARBA" id="ARBA00009512"/>
    </source>
</evidence>
<comment type="function">
    <text evidence="2 4">Binds together with bS18 to 16S ribosomal RNA.</text>
</comment>
<keyword evidence="4 5" id="KW-0689">Ribosomal protein</keyword>
<dbReference type="Proteomes" id="UP001316189">
    <property type="component" value="Chromosome"/>
</dbReference>
<keyword evidence="6" id="KW-1185">Reference proteome</keyword>
<name>A0ABY5L1K7_9CELL</name>
<comment type="similarity">
    <text evidence="1 4">Belongs to the bacterial ribosomal protein bS6 family.</text>
</comment>
<evidence type="ECO:0000313" key="5">
    <source>
        <dbReference type="EMBL" id="UUI75325.1"/>
    </source>
</evidence>
<dbReference type="CDD" id="cd00473">
    <property type="entry name" value="bS6"/>
    <property type="match status" value="1"/>
</dbReference>
<dbReference type="InterPro" id="IPR035980">
    <property type="entry name" value="Ribosomal_bS6_sf"/>
</dbReference>
<dbReference type="EMBL" id="CP101988">
    <property type="protein sequence ID" value="UUI75325.1"/>
    <property type="molecule type" value="Genomic_DNA"/>
</dbReference>
<evidence type="ECO:0000256" key="3">
    <source>
        <dbReference type="ARBA" id="ARBA00035294"/>
    </source>
</evidence>
<dbReference type="RefSeq" id="WP_227568597.1">
    <property type="nucleotide sequence ID" value="NZ_CP101988.1"/>
</dbReference>
<dbReference type="PANTHER" id="PTHR21011">
    <property type="entry name" value="MITOCHONDRIAL 28S RIBOSOMAL PROTEIN S6"/>
    <property type="match status" value="1"/>
</dbReference>
<dbReference type="Gene3D" id="3.30.70.60">
    <property type="match status" value="1"/>
</dbReference>
<organism evidence="5 6">
    <name type="scientific">Cellulomonas chengniuliangii</name>
    <dbReference type="NCBI Taxonomy" id="2968084"/>
    <lineage>
        <taxon>Bacteria</taxon>
        <taxon>Bacillati</taxon>
        <taxon>Actinomycetota</taxon>
        <taxon>Actinomycetes</taxon>
        <taxon>Micrococcales</taxon>
        <taxon>Cellulomonadaceae</taxon>
        <taxon>Cellulomonas</taxon>
    </lineage>
</organism>
<dbReference type="NCBIfam" id="TIGR00166">
    <property type="entry name" value="S6"/>
    <property type="match status" value="1"/>
</dbReference>
<keyword evidence="4" id="KW-0694">RNA-binding</keyword>
<reference evidence="5 6" key="1">
    <citation type="submission" date="2022-07" db="EMBL/GenBank/DDBJ databases">
        <title>Novel species in genus cellulomonas.</title>
        <authorList>
            <person name="Ye L."/>
        </authorList>
    </citation>
    <scope>NUCLEOTIDE SEQUENCE [LARGE SCALE GENOMIC DNA]</scope>
    <source>
        <strain evidence="6">zg-Y338</strain>
    </source>
</reference>
<evidence type="ECO:0000256" key="2">
    <source>
        <dbReference type="ARBA" id="ARBA00035104"/>
    </source>
</evidence>